<keyword evidence="4" id="KW-0046">Antibiotic resistance</keyword>
<keyword evidence="3" id="KW-1015">Disulfide bond</keyword>
<organism evidence="5 6">
    <name type="scientific">Helicobacter gastrocanis</name>
    <dbReference type="NCBI Taxonomy" id="2849641"/>
    <lineage>
        <taxon>Bacteria</taxon>
        <taxon>Pseudomonadati</taxon>
        <taxon>Campylobacterota</taxon>
        <taxon>Epsilonproteobacteria</taxon>
        <taxon>Campylobacterales</taxon>
        <taxon>Helicobacteraceae</taxon>
        <taxon>Helicobacter</taxon>
    </lineage>
</organism>
<dbReference type="EC" id="3.5.2.6" evidence="2"/>
<evidence type="ECO:0000256" key="1">
    <source>
        <dbReference type="ARBA" id="ARBA00001526"/>
    </source>
</evidence>
<dbReference type="SUPFAM" id="SSF81901">
    <property type="entry name" value="HCP-like"/>
    <property type="match status" value="1"/>
</dbReference>
<reference evidence="5 6" key="1">
    <citation type="submission" date="2021-07" db="EMBL/GenBank/DDBJ databases">
        <title>Novel Helicobacter sp. Isolated from a dog.</title>
        <authorList>
            <person name="Rimbara E."/>
            <person name="Suzuki M."/>
        </authorList>
    </citation>
    <scope>NUCLEOTIDE SEQUENCE [LARGE SCALE GENOMIC DNA]</scope>
    <source>
        <strain evidence="6">NHP19-003</strain>
    </source>
</reference>
<dbReference type="PANTHER" id="PTHR43628:SF1">
    <property type="entry name" value="CHITIN SYNTHASE REGULATORY FACTOR 2-RELATED"/>
    <property type="match status" value="1"/>
</dbReference>
<dbReference type="Proteomes" id="UP000826775">
    <property type="component" value="Chromosome"/>
</dbReference>
<evidence type="ECO:0000256" key="3">
    <source>
        <dbReference type="ARBA" id="ARBA00023157"/>
    </source>
</evidence>
<proteinExistence type="predicted"/>
<gene>
    <name evidence="5" type="ORF">NHP190003_02610</name>
</gene>
<dbReference type="RefSeq" id="WP_260320613.1">
    <property type="nucleotide sequence ID" value="NZ_AP024814.1"/>
</dbReference>
<dbReference type="SMART" id="SM00671">
    <property type="entry name" value="SEL1"/>
    <property type="match status" value="3"/>
</dbReference>
<sequence>MPVALNVVGKMYANAQGVPKDLAKAREYFQKAADGKDGNACAYLGEMYLNGEGVAKDYKKALEYLEGGRGATDKGVAGRAYWNLATIYAKGLGVLVDKNQATEYSKQACDEGYEQACTLLSK</sequence>
<dbReference type="InterPro" id="IPR052945">
    <property type="entry name" value="Mitotic_Regulator"/>
</dbReference>
<dbReference type="Pfam" id="PF08238">
    <property type="entry name" value="Sel1"/>
    <property type="match status" value="3"/>
</dbReference>
<protein>
    <recommendedName>
        <fullName evidence="2">beta-lactamase</fullName>
        <ecNumber evidence="2">3.5.2.6</ecNumber>
    </recommendedName>
</protein>
<dbReference type="InterPro" id="IPR006597">
    <property type="entry name" value="Sel1-like"/>
</dbReference>
<dbReference type="EMBL" id="AP024814">
    <property type="protein sequence ID" value="BCZ16979.1"/>
    <property type="molecule type" value="Genomic_DNA"/>
</dbReference>
<evidence type="ECO:0000256" key="2">
    <source>
        <dbReference type="ARBA" id="ARBA00012865"/>
    </source>
</evidence>
<evidence type="ECO:0000256" key="4">
    <source>
        <dbReference type="ARBA" id="ARBA00023251"/>
    </source>
</evidence>
<dbReference type="InterPro" id="IPR011990">
    <property type="entry name" value="TPR-like_helical_dom_sf"/>
</dbReference>
<dbReference type="Gene3D" id="1.25.40.10">
    <property type="entry name" value="Tetratricopeptide repeat domain"/>
    <property type="match status" value="2"/>
</dbReference>
<name>A0ABN6I2U3_9HELI</name>
<evidence type="ECO:0000313" key="5">
    <source>
        <dbReference type="EMBL" id="BCZ16979.1"/>
    </source>
</evidence>
<evidence type="ECO:0000313" key="6">
    <source>
        <dbReference type="Proteomes" id="UP000826775"/>
    </source>
</evidence>
<accession>A0ABN6I2U3</accession>
<dbReference type="PANTHER" id="PTHR43628">
    <property type="entry name" value="ACTIVATOR OF C KINASE PROTEIN 1-RELATED"/>
    <property type="match status" value="1"/>
</dbReference>
<comment type="catalytic activity">
    <reaction evidence="1">
        <text>a beta-lactam + H2O = a substituted beta-amino acid</text>
        <dbReference type="Rhea" id="RHEA:20401"/>
        <dbReference type="ChEBI" id="CHEBI:15377"/>
        <dbReference type="ChEBI" id="CHEBI:35627"/>
        <dbReference type="ChEBI" id="CHEBI:140347"/>
        <dbReference type="EC" id="3.5.2.6"/>
    </reaction>
</comment>
<keyword evidence="6" id="KW-1185">Reference proteome</keyword>